<reference evidence="1 2" key="1">
    <citation type="journal article" date="2016" name="Microbiol. Immunol.">
        <title>Complete genome sequence of Streptococcus troglodytae TKU31 isolated from the oral cavity of a chimpanzee (Pan troglodytes).</title>
        <authorList>
            <person name="Okamoto M."/>
            <person name="Naito M."/>
            <person name="Miyanohara M."/>
            <person name="Imai S."/>
            <person name="Nomura Y."/>
            <person name="Saito W."/>
            <person name="Momoi Y."/>
            <person name="Takada K."/>
            <person name="Miyabe-Nishiwaki T."/>
            <person name="Tomonaga M."/>
            <person name="Hanada N."/>
        </authorList>
    </citation>
    <scope>NUCLEOTIDE SEQUENCE [LARGE SCALE GENOMIC DNA]</scope>
    <source>
        <strain evidence="2">TKU 31</strain>
    </source>
</reference>
<name>A0A1L7LLP5_9STRE</name>
<sequence>MAFDHFDATARDYLSATDGSGIISGLFGAAVNGSTEAIEWGFAGAGVGTLGLEVPIVGEITVAGGAAIGATAGFIHGAYNGFVTGY</sequence>
<dbReference type="RefSeq" id="WP_128833843.1">
    <property type="nucleotide sequence ID" value="NZ_AP014612.1"/>
</dbReference>
<dbReference type="AlphaFoldDB" id="A0A1L7LLP5"/>
<organism evidence="1 2">
    <name type="scientific">Streptococcus troglodytae</name>
    <dbReference type="NCBI Taxonomy" id="1111760"/>
    <lineage>
        <taxon>Bacteria</taxon>
        <taxon>Bacillati</taxon>
        <taxon>Bacillota</taxon>
        <taxon>Bacilli</taxon>
        <taxon>Lactobacillales</taxon>
        <taxon>Streptococcaceae</taxon>
        <taxon>Streptococcus</taxon>
    </lineage>
</organism>
<dbReference type="Proteomes" id="UP000217758">
    <property type="component" value="Chromosome"/>
</dbReference>
<protein>
    <submittedName>
        <fullName evidence="1">Uncharacterized protein</fullName>
    </submittedName>
</protein>
<dbReference type="KEGG" id="strg:SRT_18400"/>
<keyword evidence="2" id="KW-1185">Reference proteome</keyword>
<evidence type="ECO:0000313" key="1">
    <source>
        <dbReference type="EMBL" id="BAQ25101.1"/>
    </source>
</evidence>
<dbReference type="EMBL" id="AP014612">
    <property type="protein sequence ID" value="BAQ25101.1"/>
    <property type="molecule type" value="Genomic_DNA"/>
</dbReference>
<proteinExistence type="predicted"/>
<evidence type="ECO:0000313" key="2">
    <source>
        <dbReference type="Proteomes" id="UP000217758"/>
    </source>
</evidence>
<gene>
    <name evidence="1" type="ORF">SRT_18400</name>
</gene>
<accession>A0A1L7LLP5</accession>